<keyword evidence="5 7" id="KW-1133">Transmembrane helix</keyword>
<dbReference type="CDD" id="cd16017">
    <property type="entry name" value="LptA"/>
    <property type="match status" value="1"/>
</dbReference>
<gene>
    <name evidence="9" type="ORF">EDC61_11040</name>
</gene>
<dbReference type="InterPro" id="IPR058130">
    <property type="entry name" value="PEA_transf_C"/>
</dbReference>
<sequence length="539" mass="60181">MQFGTLVRGGARRLGVHLIVTFAMALLLMLPDHLYKLANPAYRVAFNPDEFGALVVVTFLVVAIRRAWLLAGALVFFGLLQLSQLLHFAYFGSLIAPHEVGLFFHEQGEIWESLAGVAPYMLAPTAALAVAYAAIVWLWRKTHRQTLNLLCPTLILLALLPIMPLKAYGTAKPQKFYPNPKSTSLKNTYYAVSFFLGKDLPERLSGKAPKAYLPYEVTKRASPGPINIIVVMGESLGYSHMSLFGYERSTTPRLESLKNDPGFVYHRAIAGGISTKASLPLFFNIQREPDNVQHMFRYESNLLKMAKEQGLVTHYISNQTSHLSTYSGTEYADHYLTQENMEPLYQKEYDATLVTALKRIDLAKSNFIVLHQRNSHSPYHNNYPPSFERYPTANLDRYQFTVNTYDNSVGFTDHVLYEIIRTLKEKSPIPTYVFFTADHGELIGEGGRYGHAMLTPDVAAVPFIFFASRGDAAKIAQVRAMQHPSHYEIGKAVAKVMGYEVVNPNEAGGIYYVNGANLDGSAGYLAYRKGSGSEVLPIP</sequence>
<dbReference type="Pfam" id="PF00884">
    <property type="entry name" value="Sulfatase"/>
    <property type="match status" value="1"/>
</dbReference>
<evidence type="ECO:0000256" key="5">
    <source>
        <dbReference type="ARBA" id="ARBA00022989"/>
    </source>
</evidence>
<name>A0A4R3JUA7_9PROT</name>
<feature type="transmembrane region" description="Helical" evidence="7">
    <location>
        <begin position="51"/>
        <end position="78"/>
    </location>
</feature>
<dbReference type="InterPro" id="IPR017850">
    <property type="entry name" value="Alkaline_phosphatase_core_sf"/>
</dbReference>
<evidence type="ECO:0000256" key="3">
    <source>
        <dbReference type="ARBA" id="ARBA00022679"/>
    </source>
</evidence>
<accession>A0A4R3JUA7</accession>
<dbReference type="AlphaFoldDB" id="A0A4R3JUA7"/>
<reference evidence="9 10" key="1">
    <citation type="submission" date="2019-03" db="EMBL/GenBank/DDBJ databases">
        <title>Genomic Encyclopedia of Type Strains, Phase IV (KMG-IV): sequencing the most valuable type-strain genomes for metagenomic binning, comparative biology and taxonomic classification.</title>
        <authorList>
            <person name="Goeker M."/>
        </authorList>
    </citation>
    <scope>NUCLEOTIDE SEQUENCE [LARGE SCALE GENOMIC DNA]</scope>
    <source>
        <strain evidence="9 10">DSM 103923</strain>
    </source>
</reference>
<evidence type="ECO:0000256" key="2">
    <source>
        <dbReference type="ARBA" id="ARBA00022475"/>
    </source>
</evidence>
<keyword evidence="3 9" id="KW-0808">Transferase</keyword>
<evidence type="ECO:0000256" key="4">
    <source>
        <dbReference type="ARBA" id="ARBA00022692"/>
    </source>
</evidence>
<proteinExistence type="predicted"/>
<dbReference type="EMBL" id="SLZY01000010">
    <property type="protein sequence ID" value="TCS71314.1"/>
    <property type="molecule type" value="Genomic_DNA"/>
</dbReference>
<keyword evidence="2" id="KW-1003">Cell membrane</keyword>
<feature type="transmembrane region" description="Helical" evidence="7">
    <location>
        <begin position="146"/>
        <end position="165"/>
    </location>
</feature>
<dbReference type="GO" id="GO:0016776">
    <property type="term" value="F:phosphotransferase activity, phosphate group as acceptor"/>
    <property type="evidence" value="ECO:0007669"/>
    <property type="project" value="TreeGrafter"/>
</dbReference>
<dbReference type="GO" id="GO:0005886">
    <property type="term" value="C:plasma membrane"/>
    <property type="evidence" value="ECO:0007669"/>
    <property type="project" value="UniProtKB-SubCell"/>
</dbReference>
<feature type="transmembrane region" description="Helical" evidence="7">
    <location>
        <begin position="117"/>
        <end position="139"/>
    </location>
</feature>
<dbReference type="Proteomes" id="UP000295135">
    <property type="component" value="Unassembled WGS sequence"/>
</dbReference>
<dbReference type="GO" id="GO:0009244">
    <property type="term" value="P:lipopolysaccharide core region biosynthetic process"/>
    <property type="evidence" value="ECO:0007669"/>
    <property type="project" value="TreeGrafter"/>
</dbReference>
<dbReference type="PANTHER" id="PTHR30443">
    <property type="entry name" value="INNER MEMBRANE PROTEIN"/>
    <property type="match status" value="1"/>
</dbReference>
<feature type="transmembrane region" description="Helical" evidence="7">
    <location>
        <begin position="12"/>
        <end position="31"/>
    </location>
</feature>
<dbReference type="Gene3D" id="3.40.720.10">
    <property type="entry name" value="Alkaline Phosphatase, subunit A"/>
    <property type="match status" value="1"/>
</dbReference>
<dbReference type="PANTHER" id="PTHR30443:SF2">
    <property type="entry name" value="PHOSPHOETHANOLAMINE TRANSFERASE EPTC"/>
    <property type="match status" value="1"/>
</dbReference>
<keyword evidence="10" id="KW-1185">Reference proteome</keyword>
<evidence type="ECO:0000256" key="7">
    <source>
        <dbReference type="SAM" id="Phobius"/>
    </source>
</evidence>
<evidence type="ECO:0000256" key="6">
    <source>
        <dbReference type="ARBA" id="ARBA00023136"/>
    </source>
</evidence>
<dbReference type="InterPro" id="IPR040423">
    <property type="entry name" value="PEA_transferase"/>
</dbReference>
<dbReference type="SUPFAM" id="SSF53649">
    <property type="entry name" value="Alkaline phosphatase-like"/>
    <property type="match status" value="1"/>
</dbReference>
<evidence type="ECO:0000259" key="8">
    <source>
        <dbReference type="Pfam" id="PF00884"/>
    </source>
</evidence>
<comment type="subcellular location">
    <subcellularLocation>
        <location evidence="1">Cell membrane</location>
        <topology evidence="1">Multi-pass membrane protein</topology>
    </subcellularLocation>
</comment>
<comment type="caution">
    <text evidence="9">The sequence shown here is derived from an EMBL/GenBank/DDBJ whole genome shotgun (WGS) entry which is preliminary data.</text>
</comment>
<protein>
    <submittedName>
        <fullName evidence="9">Glucan phosphoethanolaminetransferase (Alkaline phosphatase superfamily)</fullName>
    </submittedName>
</protein>
<evidence type="ECO:0000313" key="10">
    <source>
        <dbReference type="Proteomes" id="UP000295135"/>
    </source>
</evidence>
<feature type="domain" description="Sulfatase N-terminal" evidence="8">
    <location>
        <begin position="227"/>
        <end position="478"/>
    </location>
</feature>
<evidence type="ECO:0000313" key="9">
    <source>
        <dbReference type="EMBL" id="TCS71314.1"/>
    </source>
</evidence>
<keyword evidence="6 7" id="KW-0472">Membrane</keyword>
<evidence type="ECO:0000256" key="1">
    <source>
        <dbReference type="ARBA" id="ARBA00004651"/>
    </source>
</evidence>
<organism evidence="9 10">
    <name type="scientific">Sulfuritortus calidifontis</name>
    <dbReference type="NCBI Taxonomy" id="1914471"/>
    <lineage>
        <taxon>Bacteria</taxon>
        <taxon>Pseudomonadati</taxon>
        <taxon>Pseudomonadota</taxon>
        <taxon>Betaproteobacteria</taxon>
        <taxon>Nitrosomonadales</taxon>
        <taxon>Thiobacillaceae</taxon>
        <taxon>Sulfuritortus</taxon>
    </lineage>
</organism>
<keyword evidence="4 7" id="KW-0812">Transmembrane</keyword>
<dbReference type="InterPro" id="IPR000917">
    <property type="entry name" value="Sulfatase_N"/>
</dbReference>